<evidence type="ECO:0000259" key="5">
    <source>
        <dbReference type="Pfam" id="PF04542"/>
    </source>
</evidence>
<evidence type="ECO:0000256" key="1">
    <source>
        <dbReference type="ARBA" id="ARBA00010641"/>
    </source>
</evidence>
<dbReference type="PANTHER" id="PTHR43133:SF51">
    <property type="entry name" value="RNA POLYMERASE SIGMA FACTOR"/>
    <property type="match status" value="1"/>
</dbReference>
<dbReference type="InterPro" id="IPR039425">
    <property type="entry name" value="RNA_pol_sigma-70-like"/>
</dbReference>
<dbReference type="CDD" id="cd06171">
    <property type="entry name" value="Sigma70_r4"/>
    <property type="match status" value="1"/>
</dbReference>
<organism evidence="7 8">
    <name type="scientific">Paenibacillus alvei</name>
    <name type="common">Bacillus alvei</name>
    <dbReference type="NCBI Taxonomy" id="44250"/>
    <lineage>
        <taxon>Bacteria</taxon>
        <taxon>Bacillati</taxon>
        <taxon>Bacillota</taxon>
        <taxon>Bacilli</taxon>
        <taxon>Bacillales</taxon>
        <taxon>Paenibacillaceae</taxon>
        <taxon>Paenibacillus</taxon>
    </lineage>
</organism>
<dbReference type="NCBIfam" id="TIGR02937">
    <property type="entry name" value="sigma70-ECF"/>
    <property type="match status" value="1"/>
</dbReference>
<dbReference type="InterPro" id="IPR014284">
    <property type="entry name" value="RNA_pol_sigma-70_dom"/>
</dbReference>
<sequence length="181" mass="21385">MYTDIEIDIETDVRLAKEGNKEAFIRLIKKHEVQMYNMARSIVRRDEDCADAMQEAVYKAYRALPSLNHHAYFKTWLFRILINECNMILRKQARVIMLAELPEIGEAPPEISDRLDLRQAIYRLEEVSRNIVILFYFQDLPMHQIAEMMDMSVSAVKTRLHRARHTLADWLDDSVERKMNG</sequence>
<dbReference type="InterPro" id="IPR013249">
    <property type="entry name" value="RNA_pol_sigma70_r4_t2"/>
</dbReference>
<dbReference type="RefSeq" id="WP_005549312.1">
    <property type="nucleotide sequence ID" value="NZ_JABFOR010000005.1"/>
</dbReference>
<name>A0ABT4GZF5_PAEAL</name>
<dbReference type="PANTHER" id="PTHR43133">
    <property type="entry name" value="RNA POLYMERASE ECF-TYPE SIGMA FACTO"/>
    <property type="match status" value="1"/>
</dbReference>
<keyword evidence="2" id="KW-0805">Transcription regulation</keyword>
<keyword evidence="3" id="KW-0731">Sigma factor</keyword>
<comment type="caution">
    <text evidence="7">The sequence shown here is derived from an EMBL/GenBank/DDBJ whole genome shotgun (WGS) entry which is preliminary data.</text>
</comment>
<evidence type="ECO:0000256" key="2">
    <source>
        <dbReference type="ARBA" id="ARBA00023015"/>
    </source>
</evidence>
<dbReference type="Pfam" id="PF08281">
    <property type="entry name" value="Sigma70_r4_2"/>
    <property type="match status" value="1"/>
</dbReference>
<gene>
    <name evidence="7" type="ORF">M5X12_14560</name>
</gene>
<keyword evidence="8" id="KW-1185">Reference proteome</keyword>
<comment type="similarity">
    <text evidence="1">Belongs to the sigma-70 factor family. ECF subfamily.</text>
</comment>
<proteinExistence type="inferred from homology"/>
<dbReference type="GeneID" id="94490892"/>
<dbReference type="EMBL" id="JAMDNP010000023">
    <property type="protein sequence ID" value="MCY9761796.1"/>
    <property type="molecule type" value="Genomic_DNA"/>
</dbReference>
<reference evidence="7 8" key="1">
    <citation type="submission" date="2022-05" db="EMBL/GenBank/DDBJ databases">
        <title>Genome Sequencing of Bee-Associated Microbes.</title>
        <authorList>
            <person name="Dunlap C."/>
        </authorList>
    </citation>
    <scope>NUCLEOTIDE SEQUENCE [LARGE SCALE GENOMIC DNA]</scope>
    <source>
        <strain evidence="7 8">NRRL B-04010</strain>
    </source>
</reference>
<feature type="domain" description="RNA polymerase sigma-70 region 2" evidence="5">
    <location>
        <begin position="27"/>
        <end position="94"/>
    </location>
</feature>
<dbReference type="Proteomes" id="UP001527181">
    <property type="component" value="Unassembled WGS sequence"/>
</dbReference>
<evidence type="ECO:0000313" key="8">
    <source>
        <dbReference type="Proteomes" id="UP001527181"/>
    </source>
</evidence>
<evidence type="ECO:0000256" key="4">
    <source>
        <dbReference type="ARBA" id="ARBA00023163"/>
    </source>
</evidence>
<dbReference type="Gene3D" id="1.10.1740.10">
    <property type="match status" value="1"/>
</dbReference>
<accession>A0ABT4GZF5</accession>
<dbReference type="SUPFAM" id="SSF88946">
    <property type="entry name" value="Sigma2 domain of RNA polymerase sigma factors"/>
    <property type="match status" value="1"/>
</dbReference>
<evidence type="ECO:0000256" key="3">
    <source>
        <dbReference type="ARBA" id="ARBA00023082"/>
    </source>
</evidence>
<evidence type="ECO:0000313" key="7">
    <source>
        <dbReference type="EMBL" id="MCY9761796.1"/>
    </source>
</evidence>
<dbReference type="InterPro" id="IPR013324">
    <property type="entry name" value="RNA_pol_sigma_r3/r4-like"/>
</dbReference>
<feature type="domain" description="RNA polymerase sigma factor 70 region 4 type 2" evidence="6">
    <location>
        <begin position="115"/>
        <end position="165"/>
    </location>
</feature>
<dbReference type="InterPro" id="IPR007627">
    <property type="entry name" value="RNA_pol_sigma70_r2"/>
</dbReference>
<keyword evidence="4" id="KW-0804">Transcription</keyword>
<dbReference type="Gene3D" id="1.10.10.10">
    <property type="entry name" value="Winged helix-like DNA-binding domain superfamily/Winged helix DNA-binding domain"/>
    <property type="match status" value="1"/>
</dbReference>
<dbReference type="SUPFAM" id="SSF88659">
    <property type="entry name" value="Sigma3 and sigma4 domains of RNA polymerase sigma factors"/>
    <property type="match status" value="1"/>
</dbReference>
<dbReference type="InterPro" id="IPR013325">
    <property type="entry name" value="RNA_pol_sigma_r2"/>
</dbReference>
<dbReference type="Pfam" id="PF04542">
    <property type="entry name" value="Sigma70_r2"/>
    <property type="match status" value="1"/>
</dbReference>
<dbReference type="InterPro" id="IPR036388">
    <property type="entry name" value="WH-like_DNA-bd_sf"/>
</dbReference>
<protein>
    <submittedName>
        <fullName evidence="7">Sigma-70 family RNA polymerase sigma factor</fullName>
    </submittedName>
</protein>
<evidence type="ECO:0000259" key="6">
    <source>
        <dbReference type="Pfam" id="PF08281"/>
    </source>
</evidence>